<name>A0A6M3KKF2_9ZZZZ</name>
<gene>
    <name evidence="3" type="ORF">MM415A00401_0015</name>
    <name evidence="2" type="ORF">MM415B00765_0010</name>
</gene>
<protein>
    <submittedName>
        <fullName evidence="3">Uncharacterized protein</fullName>
    </submittedName>
</protein>
<dbReference type="EMBL" id="MT142489">
    <property type="protein sequence ID" value="QJA82503.1"/>
    <property type="molecule type" value="Genomic_DNA"/>
</dbReference>
<organism evidence="3">
    <name type="scientific">viral metagenome</name>
    <dbReference type="NCBI Taxonomy" id="1070528"/>
    <lineage>
        <taxon>unclassified sequences</taxon>
        <taxon>metagenomes</taxon>
        <taxon>organismal metagenomes</taxon>
    </lineage>
</organism>
<evidence type="ECO:0000313" key="3">
    <source>
        <dbReference type="EMBL" id="QJA82503.1"/>
    </source>
</evidence>
<evidence type="ECO:0000256" key="1">
    <source>
        <dbReference type="SAM" id="MobiDB-lite"/>
    </source>
</evidence>
<proteinExistence type="predicted"/>
<feature type="compositionally biased region" description="Acidic residues" evidence="1">
    <location>
        <begin position="190"/>
        <end position="199"/>
    </location>
</feature>
<dbReference type="AlphaFoldDB" id="A0A6M3KKF2"/>
<feature type="region of interest" description="Disordered" evidence="1">
    <location>
        <begin position="80"/>
        <end position="110"/>
    </location>
</feature>
<feature type="region of interest" description="Disordered" evidence="1">
    <location>
        <begin position="161"/>
        <end position="199"/>
    </location>
</feature>
<reference evidence="3" key="1">
    <citation type="submission" date="2020-03" db="EMBL/GenBank/DDBJ databases">
        <title>The deep terrestrial virosphere.</title>
        <authorList>
            <person name="Holmfeldt K."/>
            <person name="Nilsson E."/>
            <person name="Simone D."/>
            <person name="Lopez-Fernandez M."/>
            <person name="Wu X."/>
            <person name="de Brujin I."/>
            <person name="Lundin D."/>
            <person name="Andersson A."/>
            <person name="Bertilsson S."/>
            <person name="Dopson M."/>
        </authorList>
    </citation>
    <scope>NUCLEOTIDE SEQUENCE</scope>
    <source>
        <strain evidence="3">MM415A00401</strain>
        <strain evidence="2">MM415B00765</strain>
    </source>
</reference>
<sequence>MEFTGIITNVYGDRQTKSGKPHFDIEIRLPHGDRQKLRVWGDYETGQMPGILQDLRLDDKISGAYTEADGYEHWNAKNIRRVGGGAPQQERGGASPRQTGRPASAQAGDRGDLIVRQTCLKAAAEIMAALIEGDAFKGKGSKAIAEATMYFTESFYARIMHPHGTPAPRAPEPEPPADNYDDAPRGDEPPYPDDDIPFS</sequence>
<evidence type="ECO:0000313" key="2">
    <source>
        <dbReference type="EMBL" id="QJA62510.1"/>
    </source>
</evidence>
<accession>A0A6M3KKF2</accession>
<dbReference type="EMBL" id="MT141473">
    <property type="protein sequence ID" value="QJA62510.1"/>
    <property type="molecule type" value="Genomic_DNA"/>
</dbReference>